<dbReference type="InterPro" id="IPR019613">
    <property type="entry name" value="DUF4198"/>
</dbReference>
<protein>
    <submittedName>
        <fullName evidence="1">DUF4198 domain-containing protein</fullName>
    </submittedName>
</protein>
<evidence type="ECO:0000313" key="1">
    <source>
        <dbReference type="EMBL" id="MBI1626059.1"/>
    </source>
</evidence>
<evidence type="ECO:0000313" key="2">
    <source>
        <dbReference type="Proteomes" id="UP000530032"/>
    </source>
</evidence>
<accession>A0A843BG71</accession>
<dbReference type="Pfam" id="PF10670">
    <property type="entry name" value="DUF4198"/>
    <property type="match status" value="1"/>
</dbReference>
<comment type="caution">
    <text evidence="1">The sequence shown here is derived from an EMBL/GenBank/DDBJ whole genome shotgun (WGS) entry which is preliminary data.</text>
</comment>
<sequence>MAQAHRSFLVPSSTVLSQTANQWVSVDAARGNDLFFFNHNALPLEGLQIISPSGKATDPAKLERFRYKAVFEWQLTEPGTWRAAVVNDGLRVQWQENGQAKRWNGPAADFALHVPATAEKLSVNQVASRVETFVTMGKPSAVTPTGKGLELRFATHPNDLAASETATLTFLQDGKPAPQLKVSIIAGGARWHESTQQMDGVTDDNGSFQVRWPSAGLYWINASTRVAATVAQAKQKSLTYAATLEVLP</sequence>
<dbReference type="EMBL" id="JABBCQ020000015">
    <property type="protein sequence ID" value="MBI1626059.1"/>
    <property type="molecule type" value="Genomic_DNA"/>
</dbReference>
<dbReference type="AlphaFoldDB" id="A0A843BG71"/>
<dbReference type="Proteomes" id="UP000530032">
    <property type="component" value="Unassembled WGS sequence"/>
</dbReference>
<proteinExistence type="predicted"/>
<reference evidence="1" key="1">
    <citation type="submission" date="2020-12" db="EMBL/GenBank/DDBJ databases">
        <title>Comamonas sp. nov., isolated from stream water.</title>
        <authorList>
            <person name="Park K.-H."/>
        </authorList>
    </citation>
    <scope>NUCLEOTIDE SEQUENCE</scope>
    <source>
        <strain evidence="1">EJ-4</strain>
    </source>
</reference>
<organism evidence="1 2">
    <name type="scientific">Comamonas suwonensis</name>
    <dbReference type="NCBI Taxonomy" id="2606214"/>
    <lineage>
        <taxon>Bacteria</taxon>
        <taxon>Pseudomonadati</taxon>
        <taxon>Pseudomonadota</taxon>
        <taxon>Betaproteobacteria</taxon>
        <taxon>Burkholderiales</taxon>
        <taxon>Comamonadaceae</taxon>
        <taxon>Comamonas</taxon>
    </lineage>
</organism>
<keyword evidence="2" id="KW-1185">Reference proteome</keyword>
<gene>
    <name evidence="1" type="ORF">HF327_016310</name>
</gene>
<name>A0A843BG71_9BURK</name>